<dbReference type="GO" id="GO:0017038">
    <property type="term" value="P:protein import"/>
    <property type="evidence" value="ECO:0007669"/>
    <property type="project" value="InterPro"/>
</dbReference>
<dbReference type="GO" id="GO:0051301">
    <property type="term" value="P:cell division"/>
    <property type="evidence" value="ECO:0007669"/>
    <property type="project" value="UniProtKB-UniRule"/>
</dbReference>
<evidence type="ECO:0000259" key="6">
    <source>
        <dbReference type="Pfam" id="PF04052"/>
    </source>
</evidence>
<dbReference type="InterPro" id="IPR011659">
    <property type="entry name" value="WD40"/>
</dbReference>
<dbReference type="Pfam" id="PF07676">
    <property type="entry name" value="PD40"/>
    <property type="match status" value="2"/>
</dbReference>
<evidence type="ECO:0000256" key="1">
    <source>
        <dbReference type="ARBA" id="ARBA00004418"/>
    </source>
</evidence>
<feature type="chain" id="PRO_5010392637" description="Tol-Pal system protein TolB" evidence="5">
    <location>
        <begin position="31"/>
        <end position="449"/>
    </location>
</feature>
<keyword evidence="5" id="KW-0131">Cell cycle</keyword>
<proteinExistence type="inferred from homology"/>
<organism evidence="7 8">
    <name type="scientific">Acidocella aminolytica 101 = DSM 11237</name>
    <dbReference type="NCBI Taxonomy" id="1120923"/>
    <lineage>
        <taxon>Bacteria</taxon>
        <taxon>Pseudomonadati</taxon>
        <taxon>Pseudomonadota</taxon>
        <taxon>Alphaproteobacteria</taxon>
        <taxon>Acetobacterales</taxon>
        <taxon>Acidocellaceae</taxon>
        <taxon>Acidocella</taxon>
    </lineage>
</organism>
<comment type="similarity">
    <text evidence="2 5">Belongs to the TolB family.</text>
</comment>
<gene>
    <name evidence="5" type="primary">tolB</name>
    <name evidence="7" type="ORF">Aam_011_069</name>
</gene>
<keyword evidence="4 5" id="KW-0574">Periplasm</keyword>
<accession>A0A0D6PCL5</accession>
<dbReference type="PROSITE" id="PS51318">
    <property type="entry name" value="TAT"/>
    <property type="match status" value="1"/>
</dbReference>
<evidence type="ECO:0000256" key="5">
    <source>
        <dbReference type="HAMAP-Rule" id="MF_00671"/>
    </source>
</evidence>
<feature type="signal peptide" evidence="5">
    <location>
        <begin position="1"/>
        <end position="30"/>
    </location>
</feature>
<dbReference type="InterPro" id="IPR011042">
    <property type="entry name" value="6-blade_b-propeller_TolB-like"/>
</dbReference>
<comment type="subunit">
    <text evidence="5">The Tol-Pal system is composed of five core proteins: the inner membrane proteins TolA, TolQ and TolR, the periplasmic protein TolB and the outer membrane protein Pal. They form a network linking the inner and outer membranes and the peptidoglycan layer.</text>
</comment>
<dbReference type="PANTHER" id="PTHR36842">
    <property type="entry name" value="PROTEIN TOLB HOMOLOG"/>
    <property type="match status" value="1"/>
</dbReference>
<evidence type="ECO:0000256" key="4">
    <source>
        <dbReference type="ARBA" id="ARBA00022764"/>
    </source>
</evidence>
<name>A0A0D6PCL5_9PROT</name>
<evidence type="ECO:0000313" key="7">
    <source>
        <dbReference type="EMBL" id="GAN78948.1"/>
    </source>
</evidence>
<dbReference type="Gene3D" id="2.120.10.30">
    <property type="entry name" value="TolB, C-terminal domain"/>
    <property type="match status" value="1"/>
</dbReference>
<comment type="function">
    <text evidence="5">Part of the Tol-Pal system, which plays a role in outer membrane invagination during cell division and is important for maintaining outer membrane integrity.</text>
</comment>
<dbReference type="InterPro" id="IPR007195">
    <property type="entry name" value="TolB_N"/>
</dbReference>
<dbReference type="EMBL" id="BANC01000011">
    <property type="protein sequence ID" value="GAN78948.1"/>
    <property type="molecule type" value="Genomic_DNA"/>
</dbReference>
<keyword evidence="8" id="KW-1185">Reference proteome</keyword>
<dbReference type="GO" id="GO:0042597">
    <property type="term" value="C:periplasmic space"/>
    <property type="evidence" value="ECO:0007669"/>
    <property type="project" value="UniProtKB-SubCell"/>
</dbReference>
<dbReference type="STRING" id="1120923.SAMN02746095_01819"/>
<dbReference type="HAMAP" id="MF_00671">
    <property type="entry name" value="TolB"/>
    <property type="match status" value="1"/>
</dbReference>
<comment type="caution">
    <text evidence="7">The sequence shown here is derived from an EMBL/GenBank/DDBJ whole genome shotgun (WGS) entry which is preliminary data.</text>
</comment>
<evidence type="ECO:0000313" key="8">
    <source>
        <dbReference type="Proteomes" id="UP000032668"/>
    </source>
</evidence>
<dbReference type="Gene3D" id="3.40.50.10070">
    <property type="entry name" value="TolB, N-terminal domain"/>
    <property type="match status" value="1"/>
</dbReference>
<dbReference type="Pfam" id="PF04052">
    <property type="entry name" value="TolB_N"/>
    <property type="match status" value="1"/>
</dbReference>
<dbReference type="SUPFAM" id="SSF52964">
    <property type="entry name" value="TolB, N-terminal domain"/>
    <property type="match status" value="1"/>
</dbReference>
<dbReference type="Proteomes" id="UP000032668">
    <property type="component" value="Unassembled WGS sequence"/>
</dbReference>
<dbReference type="SUPFAM" id="SSF69304">
    <property type="entry name" value="Tricorn protease N-terminal domain"/>
    <property type="match status" value="1"/>
</dbReference>
<reference evidence="7 8" key="1">
    <citation type="submission" date="2012-11" db="EMBL/GenBank/DDBJ databases">
        <title>Whole genome sequence of Acidocella aminolytica 101 = DSM 11237.</title>
        <authorList>
            <person name="Azuma Y."/>
            <person name="Higashiura N."/>
            <person name="Hirakawa H."/>
            <person name="Matsushita K."/>
        </authorList>
    </citation>
    <scope>NUCLEOTIDE SEQUENCE [LARGE SCALE GENOMIC DNA]</scope>
    <source>
        <strain evidence="8">101 / DSM 11237</strain>
    </source>
</reference>
<keyword evidence="5" id="KW-0132">Cell division</keyword>
<dbReference type="InterPro" id="IPR014167">
    <property type="entry name" value="Tol-Pal_TolB"/>
</dbReference>
<evidence type="ECO:0000256" key="3">
    <source>
        <dbReference type="ARBA" id="ARBA00022729"/>
    </source>
</evidence>
<sequence length="449" mass="47892" precursor="true">MTRLLLPPFSRRRLLGTAGAASLVAPAAFAQTAPATSNNGPAIQVSGAQNAPIPMAIMPFAAQGVGAQITQVITDDLSHSGLFRAIDPSSFVPNSINNGTPVWQNWSLLGAQGLVTGDVQDAGGGQLRVEFRLWNVQQQAQVQGTAYTTTKNNWRRIAHIIADSIYQQMIGEKGYFDSRVAFISVAGQVTSPIRRLAIMDYDGANVQFLTNGANMALSPQYNPTRQQLAFVSFRDGSNPRVYLFDLQTGATKLVGGFGEMTIGPRFSPDGNSLLMSVSHNGGASIVKTDLSGGNMVQLTDSSSINVTPCYSPDGSQIVFNSDRDGNQQLFVMNADGSGVKRISFGPGQYAEPAWSPRGDLIAYTFWGSGGFSIGVMAPDGTGERILSQGYLVEGATFCPNGRVIMFYRESPTPSGHSARLVTIGVDGFNERLVDTPTYATDPSWGPLLT</sequence>
<evidence type="ECO:0000256" key="2">
    <source>
        <dbReference type="ARBA" id="ARBA00009820"/>
    </source>
</evidence>
<feature type="domain" description="TolB N-terminal" evidence="6">
    <location>
        <begin position="42"/>
        <end position="142"/>
    </location>
</feature>
<dbReference type="AlphaFoldDB" id="A0A0D6PCL5"/>
<dbReference type="NCBIfam" id="TIGR02800">
    <property type="entry name" value="propeller_TolB"/>
    <property type="match status" value="1"/>
</dbReference>
<dbReference type="PANTHER" id="PTHR36842:SF1">
    <property type="entry name" value="PROTEIN TOLB"/>
    <property type="match status" value="1"/>
</dbReference>
<protein>
    <recommendedName>
        <fullName evidence="5">Tol-Pal system protein TolB</fullName>
    </recommendedName>
</protein>
<keyword evidence="3 5" id="KW-0732">Signal</keyword>
<comment type="subcellular location">
    <subcellularLocation>
        <location evidence="1 5">Periplasm</location>
    </subcellularLocation>
</comment>
<dbReference type="InterPro" id="IPR006311">
    <property type="entry name" value="TAT_signal"/>
</dbReference>